<dbReference type="Gene3D" id="1.20.210.10">
    <property type="entry name" value="Cytochrome c oxidase-like, subunit I domain"/>
    <property type="match status" value="1"/>
</dbReference>
<keyword evidence="1" id="KW-0812">Transmembrane</keyword>
<keyword evidence="1" id="KW-0472">Membrane</keyword>
<protein>
    <recommendedName>
        <fullName evidence="3">Cytochrome oxidase subunit I profile domain-containing protein</fullName>
    </recommendedName>
</protein>
<feature type="transmembrane region" description="Helical" evidence="1">
    <location>
        <begin position="12"/>
        <end position="30"/>
    </location>
</feature>
<dbReference type="AlphaFoldDB" id="X1DI73"/>
<dbReference type="GO" id="GO:0020037">
    <property type="term" value="F:heme binding"/>
    <property type="evidence" value="ECO:0007669"/>
    <property type="project" value="InterPro"/>
</dbReference>
<proteinExistence type="predicted"/>
<name>X1DI73_9ZZZZ</name>
<evidence type="ECO:0000256" key="1">
    <source>
        <dbReference type="SAM" id="Phobius"/>
    </source>
</evidence>
<dbReference type="GO" id="GO:0009060">
    <property type="term" value="P:aerobic respiration"/>
    <property type="evidence" value="ECO:0007669"/>
    <property type="project" value="InterPro"/>
</dbReference>
<evidence type="ECO:0000313" key="2">
    <source>
        <dbReference type="EMBL" id="GAH19912.1"/>
    </source>
</evidence>
<keyword evidence="1" id="KW-1133">Transmembrane helix</keyword>
<dbReference type="GO" id="GO:0004129">
    <property type="term" value="F:cytochrome-c oxidase activity"/>
    <property type="evidence" value="ECO:0007669"/>
    <property type="project" value="InterPro"/>
</dbReference>
<feature type="transmembrane region" description="Helical" evidence="1">
    <location>
        <begin position="60"/>
        <end position="79"/>
    </location>
</feature>
<organism evidence="2">
    <name type="scientific">marine sediment metagenome</name>
    <dbReference type="NCBI Taxonomy" id="412755"/>
    <lineage>
        <taxon>unclassified sequences</taxon>
        <taxon>metagenomes</taxon>
        <taxon>ecological metagenomes</taxon>
    </lineage>
</organism>
<dbReference type="InterPro" id="IPR036927">
    <property type="entry name" value="Cyt_c_oxase-like_su1_sf"/>
</dbReference>
<dbReference type="SUPFAM" id="SSF81442">
    <property type="entry name" value="Cytochrome c oxidase subunit I-like"/>
    <property type="match status" value="1"/>
</dbReference>
<feature type="transmembrane region" description="Helical" evidence="1">
    <location>
        <begin position="135"/>
        <end position="159"/>
    </location>
</feature>
<reference evidence="2" key="1">
    <citation type="journal article" date="2014" name="Front. Microbiol.">
        <title>High frequency of phylogenetically diverse reductive dehalogenase-homologous genes in deep subseafloor sedimentary metagenomes.</title>
        <authorList>
            <person name="Kawai M."/>
            <person name="Futagami T."/>
            <person name="Toyoda A."/>
            <person name="Takaki Y."/>
            <person name="Nishi S."/>
            <person name="Hori S."/>
            <person name="Arai W."/>
            <person name="Tsubouchi T."/>
            <person name="Morono Y."/>
            <person name="Uchiyama I."/>
            <person name="Ito T."/>
            <person name="Fujiyama A."/>
            <person name="Inagaki F."/>
            <person name="Takami H."/>
        </authorList>
    </citation>
    <scope>NUCLEOTIDE SEQUENCE</scope>
    <source>
        <strain evidence="2">Expedition CK06-06</strain>
    </source>
</reference>
<dbReference type="EMBL" id="BARU01004361">
    <property type="protein sequence ID" value="GAH19912.1"/>
    <property type="molecule type" value="Genomic_DNA"/>
</dbReference>
<feature type="transmembrane region" description="Helical" evidence="1">
    <location>
        <begin position="91"/>
        <end position="115"/>
    </location>
</feature>
<accession>X1DI73</accession>
<gene>
    <name evidence="2" type="ORF">S03H2_08820</name>
</gene>
<dbReference type="GO" id="GO:0016020">
    <property type="term" value="C:membrane"/>
    <property type="evidence" value="ECO:0007669"/>
    <property type="project" value="InterPro"/>
</dbReference>
<comment type="caution">
    <text evidence="2">The sequence shown here is derived from an EMBL/GenBank/DDBJ whole genome shotgun (WGS) entry which is preliminary data.</text>
</comment>
<evidence type="ECO:0008006" key="3">
    <source>
        <dbReference type="Google" id="ProtNLM"/>
    </source>
</evidence>
<sequence>MQAEVVNRSLVKFIWAATILFAWCCIQGVIQEQESVRAFLVAAGPGGGLIKGAHSHVGCMGWAGLGLAAVVYYLVPIFSGRSIVWPKLINWVFWIWVVGTAVGCAMMITIGIVGGNAFIAGVKAEAQLIALVMPYFITMGICAYLEGLAAVMFVVQILVSLARGSKVTS</sequence>